<evidence type="ECO:0000313" key="6">
    <source>
        <dbReference type="EMBL" id="MDN5210631.1"/>
    </source>
</evidence>
<dbReference type="EMBL" id="JAUJEB010000001">
    <property type="protein sequence ID" value="MDN5210631.1"/>
    <property type="molecule type" value="Genomic_DNA"/>
</dbReference>
<dbReference type="PANTHER" id="PTHR30469">
    <property type="entry name" value="MULTIDRUG RESISTANCE PROTEIN MDTA"/>
    <property type="match status" value="1"/>
</dbReference>
<dbReference type="InterPro" id="IPR058792">
    <property type="entry name" value="Beta-barrel_RND_2"/>
</dbReference>
<evidence type="ECO:0000259" key="5">
    <source>
        <dbReference type="Pfam" id="PF25973"/>
    </source>
</evidence>
<dbReference type="Gene3D" id="2.40.420.20">
    <property type="match status" value="1"/>
</dbReference>
<protein>
    <submittedName>
        <fullName evidence="6">Efflux RND transporter periplasmic adaptor subunit</fullName>
    </submittedName>
</protein>
<dbReference type="Gene3D" id="1.10.287.470">
    <property type="entry name" value="Helix hairpin bin"/>
    <property type="match status" value="1"/>
</dbReference>
<dbReference type="Gene3D" id="2.40.50.100">
    <property type="match status" value="1"/>
</dbReference>
<organism evidence="6 7">
    <name type="scientific">Agaribacillus aureus</name>
    <dbReference type="NCBI Taxonomy" id="3051825"/>
    <lineage>
        <taxon>Bacteria</taxon>
        <taxon>Pseudomonadati</taxon>
        <taxon>Bacteroidota</taxon>
        <taxon>Cytophagia</taxon>
        <taxon>Cytophagales</taxon>
        <taxon>Splendidivirgaceae</taxon>
        <taxon>Agaribacillus</taxon>
    </lineage>
</organism>
<dbReference type="InterPro" id="IPR006143">
    <property type="entry name" value="RND_pump_MFP"/>
</dbReference>
<dbReference type="Proteomes" id="UP001172083">
    <property type="component" value="Unassembled WGS sequence"/>
</dbReference>
<evidence type="ECO:0000256" key="1">
    <source>
        <dbReference type="ARBA" id="ARBA00009477"/>
    </source>
</evidence>
<comment type="similarity">
    <text evidence="1">Belongs to the membrane fusion protein (MFP) (TC 8.A.1) family.</text>
</comment>
<dbReference type="Pfam" id="PF25954">
    <property type="entry name" value="Beta-barrel_RND_2"/>
    <property type="match status" value="1"/>
</dbReference>
<dbReference type="RefSeq" id="WP_346755974.1">
    <property type="nucleotide sequence ID" value="NZ_JAUJEB010000001.1"/>
</dbReference>
<evidence type="ECO:0000259" key="4">
    <source>
        <dbReference type="Pfam" id="PF25954"/>
    </source>
</evidence>
<evidence type="ECO:0000256" key="2">
    <source>
        <dbReference type="SAM" id="Coils"/>
    </source>
</evidence>
<feature type="domain" description="CzcB-like barrel-sandwich hybrid" evidence="5">
    <location>
        <begin position="63"/>
        <end position="198"/>
    </location>
</feature>
<dbReference type="NCBIfam" id="TIGR01730">
    <property type="entry name" value="RND_mfp"/>
    <property type="match status" value="1"/>
</dbReference>
<dbReference type="Pfam" id="PF25973">
    <property type="entry name" value="BSH_CzcB"/>
    <property type="match status" value="1"/>
</dbReference>
<keyword evidence="7" id="KW-1185">Reference proteome</keyword>
<dbReference type="SUPFAM" id="SSF111369">
    <property type="entry name" value="HlyD-like secretion proteins"/>
    <property type="match status" value="1"/>
</dbReference>
<feature type="signal peptide" evidence="3">
    <location>
        <begin position="1"/>
        <end position="17"/>
    </location>
</feature>
<comment type="caution">
    <text evidence="6">The sequence shown here is derived from an EMBL/GenBank/DDBJ whole genome shotgun (WGS) entry which is preliminary data.</text>
</comment>
<dbReference type="Gene3D" id="2.40.30.170">
    <property type="match status" value="1"/>
</dbReference>
<keyword evidence="2" id="KW-0175">Coiled coil</keyword>
<evidence type="ECO:0000256" key="3">
    <source>
        <dbReference type="SAM" id="SignalP"/>
    </source>
</evidence>
<keyword evidence="3" id="KW-0732">Signal</keyword>
<sequence>MRLKLAFPLLFIVLLGAQCSSKKDTAKQVVKPVKYEKAARSGGSTGRTFSGAAKAGVQRILSFRVSGTLQRIYVRVGQKVKKGALIAALESSDYQLSYEESDASVKNADALEKQAKSNYERVRVLYENENTSLSEYESAKANFESAKANEKAAKQKRKQARSQLSYTRLYAPSEGIINNVYVEENENVSTGSQIVTLSSGDNLEVLVGIPESFITQISDNQKVEVQFSALSGKVYDGKVSEISYAIDQQTSTYPVTLKLEGNTQGIRPGMAADVNFTFTRENSLATLMVSPKAVGEDQQGNFVFVLEKENENIYIARKRAIQLGKLTGEGFEVQSGLDGEELIATAGLQTLLDGMKVRIQ</sequence>
<dbReference type="InterPro" id="IPR058647">
    <property type="entry name" value="BSH_CzcB-like"/>
</dbReference>
<evidence type="ECO:0000313" key="7">
    <source>
        <dbReference type="Proteomes" id="UP001172083"/>
    </source>
</evidence>
<name>A0ABT8L032_9BACT</name>
<accession>A0ABT8L032</accession>
<reference evidence="6" key="1">
    <citation type="submission" date="2023-06" db="EMBL/GenBank/DDBJ databases">
        <title>Genomic of Agaribacillus aureum.</title>
        <authorList>
            <person name="Wang G."/>
        </authorList>
    </citation>
    <scope>NUCLEOTIDE SEQUENCE</scope>
    <source>
        <strain evidence="6">BMA12</strain>
    </source>
</reference>
<feature type="domain" description="CusB-like beta-barrel" evidence="4">
    <location>
        <begin position="207"/>
        <end position="277"/>
    </location>
</feature>
<feature type="coiled-coil region" evidence="2">
    <location>
        <begin position="136"/>
        <end position="163"/>
    </location>
</feature>
<proteinExistence type="inferred from homology"/>
<gene>
    <name evidence="6" type="ORF">QQ020_01190</name>
</gene>
<feature type="chain" id="PRO_5046981613" evidence="3">
    <location>
        <begin position="18"/>
        <end position="360"/>
    </location>
</feature>